<dbReference type="SUPFAM" id="SSF56672">
    <property type="entry name" value="DNA/RNA polymerases"/>
    <property type="match status" value="1"/>
</dbReference>
<dbReference type="Pfam" id="PF00078">
    <property type="entry name" value="RVT_1"/>
    <property type="match status" value="1"/>
</dbReference>
<organism evidence="3">
    <name type="scientific">Solanum chilense</name>
    <name type="common">Tomato</name>
    <name type="synonym">Lycopersicon chilense</name>
    <dbReference type="NCBI Taxonomy" id="4083"/>
    <lineage>
        <taxon>Eukaryota</taxon>
        <taxon>Viridiplantae</taxon>
        <taxon>Streptophyta</taxon>
        <taxon>Embryophyta</taxon>
        <taxon>Tracheophyta</taxon>
        <taxon>Spermatophyta</taxon>
        <taxon>Magnoliopsida</taxon>
        <taxon>eudicotyledons</taxon>
        <taxon>Gunneridae</taxon>
        <taxon>Pentapetalae</taxon>
        <taxon>asterids</taxon>
        <taxon>lamiids</taxon>
        <taxon>Solanales</taxon>
        <taxon>Solanaceae</taxon>
        <taxon>Solanoideae</taxon>
        <taxon>Solaneae</taxon>
        <taxon>Solanum</taxon>
        <taxon>Solanum subgen. Lycopersicon</taxon>
    </lineage>
</organism>
<dbReference type="AlphaFoldDB" id="A0A6N2BMF0"/>
<dbReference type="InterPro" id="IPR000477">
    <property type="entry name" value="RT_dom"/>
</dbReference>
<protein>
    <recommendedName>
        <fullName evidence="2">Integrase catalytic domain-containing protein</fullName>
    </recommendedName>
</protein>
<dbReference type="InterPro" id="IPR036397">
    <property type="entry name" value="RNaseH_sf"/>
</dbReference>
<sequence>MRLNIVELRLSLYHTYVGSMHTRRNTERIHEEEIANAGGSSHGYQAPPLDEYANIEHAPVNPPPLMDKNIRTTLIQMSQAITTQAEAATTQAQAMTAQANREVYENPQEFIDEVYKILLAMGLSTSEKAKLATYQLKDVSQTWYVQWRDNIPLWSGSVTWKIFKKEFLDRFFPREMREAKVVEFINLRQGAMSMHDYSLKFIQLSKYAPSLVSNPRDEMSRFMMGVSNDLKEECHSAMLHDSMNISRLMVHAKHVEEAISRRKSKDSKRARDFDGSSSKNRLEIQDKHRFKKRVSSSAPTKIPKARGDKVSNPNFKKGRGTNSQNEKPTCGKYGKKHYDNCLKGTDNFFGCGKSGHKNLTVGCSGVICKEEKWVLRMCIDYHQLNKITIKNKYPLPRIDDLFDQLEGASYFSKIDLRSGYDQLRVRCEDVPRTAFQTQYGHYEFIVMLFCLTNALAEFMDLINGVFRNYLDAFVIIFIDDILVYSKNESDHMGHLRVTLTQKCEKFEWSEACEKTFQLLKDRLTSTPVLTLQEDYDMSVFYHPGKANVMEDALSHMNMGSVAQVGEAKKDLVKEVRWLSRLGVRLEGSPDGILRCQGRLCVPNVDELRDRILEEANGSCYSIHPCSIKMYHDLREIYWWESLKRDIAEFVAKCPNSQQIQRSYDSIWLVVDRLTKSACFIPIKSTYSAKDYARIFIHENVCRHGIPLSIISNQGAQFISRFWRSFNKGLGTKMKLSTIFHSQMDGQAEHNIQTLEDILRA</sequence>
<dbReference type="CDD" id="cd01647">
    <property type="entry name" value="RT_LTR"/>
    <property type="match status" value="1"/>
</dbReference>
<dbReference type="Gene3D" id="1.10.340.70">
    <property type="match status" value="1"/>
</dbReference>
<dbReference type="GO" id="GO:0003676">
    <property type="term" value="F:nucleic acid binding"/>
    <property type="evidence" value="ECO:0007669"/>
    <property type="project" value="InterPro"/>
</dbReference>
<gene>
    <name evidence="3" type="ORF">EJD97_009503</name>
</gene>
<dbReference type="InterPro" id="IPR005162">
    <property type="entry name" value="Retrotrans_gag_dom"/>
</dbReference>
<accession>A0A6N2BMF0</accession>
<dbReference type="Gene3D" id="3.30.420.10">
    <property type="entry name" value="Ribonuclease H-like superfamily/Ribonuclease H"/>
    <property type="match status" value="1"/>
</dbReference>
<dbReference type="PROSITE" id="PS50994">
    <property type="entry name" value="INTEGRASE"/>
    <property type="match status" value="1"/>
</dbReference>
<dbReference type="InterPro" id="IPR043128">
    <property type="entry name" value="Rev_trsase/Diguanyl_cyclase"/>
</dbReference>
<comment type="caution">
    <text evidence="3">The sequence shown here is derived from an EMBL/GenBank/DDBJ whole genome shotgun (WGS) entry which is preliminary data.</text>
</comment>
<dbReference type="InterPro" id="IPR043502">
    <property type="entry name" value="DNA/RNA_pol_sf"/>
</dbReference>
<feature type="domain" description="Integrase catalytic" evidence="2">
    <location>
        <begin position="620"/>
        <end position="760"/>
    </location>
</feature>
<dbReference type="EMBL" id="RXGB01002471">
    <property type="protein sequence ID" value="TMW94998.1"/>
    <property type="molecule type" value="Genomic_DNA"/>
</dbReference>
<dbReference type="Pfam" id="PF17921">
    <property type="entry name" value="Integrase_H2C2"/>
    <property type="match status" value="1"/>
</dbReference>
<dbReference type="InterPro" id="IPR041588">
    <property type="entry name" value="Integrase_H2C2"/>
</dbReference>
<evidence type="ECO:0000256" key="1">
    <source>
        <dbReference type="SAM" id="MobiDB-lite"/>
    </source>
</evidence>
<evidence type="ECO:0000313" key="3">
    <source>
        <dbReference type="EMBL" id="TMW94998.1"/>
    </source>
</evidence>
<dbReference type="Pfam" id="PF03732">
    <property type="entry name" value="Retrotrans_gag"/>
    <property type="match status" value="1"/>
</dbReference>
<dbReference type="InterPro" id="IPR012337">
    <property type="entry name" value="RNaseH-like_sf"/>
</dbReference>
<dbReference type="SUPFAM" id="SSF53098">
    <property type="entry name" value="Ribonuclease H-like"/>
    <property type="match status" value="1"/>
</dbReference>
<feature type="region of interest" description="Disordered" evidence="1">
    <location>
        <begin position="259"/>
        <end position="328"/>
    </location>
</feature>
<dbReference type="InterPro" id="IPR001584">
    <property type="entry name" value="Integrase_cat-core"/>
</dbReference>
<dbReference type="PANTHER" id="PTHR24559:SF444">
    <property type="entry name" value="REVERSE TRANSCRIPTASE DOMAIN-CONTAINING PROTEIN"/>
    <property type="match status" value="1"/>
</dbReference>
<dbReference type="PANTHER" id="PTHR24559">
    <property type="entry name" value="TRANSPOSON TY3-I GAG-POL POLYPROTEIN"/>
    <property type="match status" value="1"/>
</dbReference>
<feature type="compositionally biased region" description="Basic and acidic residues" evidence="1">
    <location>
        <begin position="267"/>
        <end position="287"/>
    </location>
</feature>
<dbReference type="Gene3D" id="3.30.70.270">
    <property type="match status" value="1"/>
</dbReference>
<reference evidence="3" key="1">
    <citation type="submission" date="2019-05" db="EMBL/GenBank/DDBJ databases">
        <title>The de novo reference genome and transcriptome assemblies of the wild tomato species Solanum chilense.</title>
        <authorList>
            <person name="Stam R."/>
            <person name="Nosenko T."/>
            <person name="Hoerger A.C."/>
            <person name="Stephan W."/>
            <person name="Seidel M.A."/>
            <person name="Kuhn J.M.M."/>
            <person name="Haberer G."/>
            <person name="Tellier A."/>
        </authorList>
    </citation>
    <scope>NUCLEOTIDE SEQUENCE</scope>
    <source>
        <tissue evidence="3">Mature leaves</tissue>
    </source>
</reference>
<dbReference type="InterPro" id="IPR053134">
    <property type="entry name" value="RNA-dir_DNA_polymerase"/>
</dbReference>
<dbReference type="GO" id="GO:0015074">
    <property type="term" value="P:DNA integration"/>
    <property type="evidence" value="ECO:0007669"/>
    <property type="project" value="InterPro"/>
</dbReference>
<name>A0A6N2BMF0_SOLCI</name>
<proteinExistence type="predicted"/>
<dbReference type="Gene3D" id="3.10.10.10">
    <property type="entry name" value="HIV Type 1 Reverse Transcriptase, subunit A, domain 1"/>
    <property type="match status" value="1"/>
</dbReference>
<evidence type="ECO:0000259" key="2">
    <source>
        <dbReference type="PROSITE" id="PS50994"/>
    </source>
</evidence>